<keyword evidence="3" id="KW-1185">Reference proteome</keyword>
<accession>A0A9N9D1X1</accession>
<organism evidence="2 3">
    <name type="scientific">Dentiscutata erythropus</name>
    <dbReference type="NCBI Taxonomy" id="1348616"/>
    <lineage>
        <taxon>Eukaryota</taxon>
        <taxon>Fungi</taxon>
        <taxon>Fungi incertae sedis</taxon>
        <taxon>Mucoromycota</taxon>
        <taxon>Glomeromycotina</taxon>
        <taxon>Glomeromycetes</taxon>
        <taxon>Diversisporales</taxon>
        <taxon>Gigasporaceae</taxon>
        <taxon>Dentiscutata</taxon>
    </lineage>
</organism>
<feature type="non-terminal residue" evidence="2">
    <location>
        <position position="1"/>
    </location>
</feature>
<dbReference type="Proteomes" id="UP000789405">
    <property type="component" value="Unassembled WGS sequence"/>
</dbReference>
<name>A0A9N9D1X1_9GLOM</name>
<dbReference type="OrthoDB" id="2437997at2759"/>
<gene>
    <name evidence="2" type="ORF">DERYTH_LOCUS8822</name>
</gene>
<reference evidence="2" key="1">
    <citation type="submission" date="2021-06" db="EMBL/GenBank/DDBJ databases">
        <authorList>
            <person name="Kallberg Y."/>
            <person name="Tangrot J."/>
            <person name="Rosling A."/>
        </authorList>
    </citation>
    <scope>NUCLEOTIDE SEQUENCE</scope>
    <source>
        <strain evidence="2">MA453B</strain>
    </source>
</reference>
<dbReference type="AlphaFoldDB" id="A0A9N9D1X1"/>
<feature type="non-terminal residue" evidence="2">
    <location>
        <position position="387"/>
    </location>
</feature>
<evidence type="ECO:0000313" key="2">
    <source>
        <dbReference type="EMBL" id="CAG8624634.1"/>
    </source>
</evidence>
<sequence length="387" mass="44686">MITLILMVEKQLKRSNKESTGLEFHVIENNVAIDFSDLDLDNNIFNYPSFNDMNINIFNNLDTNIFNDLDINIYNKEQNDKLSKKIGCQWQLNAGFCKSENAVVINKLVEKHNHLLTPYRKEFAPSLHSFSQEVFDAIKFLTQECNLGVKAQHWYLSKKFSNQPLYDHKIEKYLTSKLVFVQNTQIFQSVLYWAFLVKTSNNLVSPPKAHEYSEGYLEDEYDALQASLETIIKMVNHENILEIWRVTLPITGTTAEHKTVIEMNQVISICRPDIYQSKICKNITQKQKYGIAKSGLKFAIDNDVDITQIENPKKLKHKGHPKGSNSVQQDSLQDLNIEQKENSKPKKCANVKTDNNNIKLKLGTRHCKNCYGTGHYNSTCKFPKNHF</sequence>
<dbReference type="EMBL" id="CAJVPY010004641">
    <property type="protein sequence ID" value="CAG8624634.1"/>
    <property type="molecule type" value="Genomic_DNA"/>
</dbReference>
<proteinExistence type="predicted"/>
<evidence type="ECO:0000256" key="1">
    <source>
        <dbReference type="SAM" id="MobiDB-lite"/>
    </source>
</evidence>
<protein>
    <submittedName>
        <fullName evidence="2">17401_t:CDS:1</fullName>
    </submittedName>
</protein>
<evidence type="ECO:0000313" key="3">
    <source>
        <dbReference type="Proteomes" id="UP000789405"/>
    </source>
</evidence>
<comment type="caution">
    <text evidence="2">The sequence shown here is derived from an EMBL/GenBank/DDBJ whole genome shotgun (WGS) entry which is preliminary data.</text>
</comment>
<feature type="region of interest" description="Disordered" evidence="1">
    <location>
        <begin position="311"/>
        <end position="330"/>
    </location>
</feature>